<dbReference type="Gene3D" id="6.10.340.10">
    <property type="match status" value="1"/>
</dbReference>
<dbReference type="GO" id="GO:0004888">
    <property type="term" value="F:transmembrane signaling receptor activity"/>
    <property type="evidence" value="ECO:0007669"/>
    <property type="project" value="InterPro"/>
</dbReference>
<dbReference type="InterPro" id="IPR003660">
    <property type="entry name" value="HAMP_dom"/>
</dbReference>
<keyword evidence="10" id="KW-0175">Coiled coil</keyword>
<dbReference type="Proteomes" id="UP000233293">
    <property type="component" value="Unassembled WGS sequence"/>
</dbReference>
<evidence type="ECO:0000259" key="13">
    <source>
        <dbReference type="PROSITE" id="PS50192"/>
    </source>
</evidence>
<keyword evidence="2" id="KW-1003">Cell membrane</keyword>
<name>A0A2N3Q181_9PROT</name>
<dbReference type="RefSeq" id="WP_101248646.1">
    <property type="nucleotide sequence ID" value="NZ_PIUM01000001.1"/>
</dbReference>
<reference evidence="16" key="1">
    <citation type="submission" date="2017-12" db="EMBL/GenBank/DDBJ databases">
        <title>Draft genome sequence of Telmatospirillum siberiense 26-4b1T, an acidotolerant peatland alphaproteobacterium potentially involved in sulfur cycling.</title>
        <authorList>
            <person name="Hausmann B."/>
            <person name="Pjevac P."/>
            <person name="Schreck K."/>
            <person name="Herbold C.W."/>
            <person name="Daims H."/>
            <person name="Wagner M."/>
            <person name="Pester M."/>
            <person name="Loy A."/>
        </authorList>
    </citation>
    <scope>NUCLEOTIDE SEQUENCE [LARGE SCALE GENOMIC DNA]</scope>
    <source>
        <strain evidence="16">26-4b1</strain>
    </source>
</reference>
<evidence type="ECO:0000256" key="4">
    <source>
        <dbReference type="ARBA" id="ARBA00022692"/>
    </source>
</evidence>
<dbReference type="Pfam" id="PF17200">
    <property type="entry name" value="sCache_2"/>
    <property type="match status" value="1"/>
</dbReference>
<evidence type="ECO:0000256" key="5">
    <source>
        <dbReference type="ARBA" id="ARBA00022989"/>
    </source>
</evidence>
<evidence type="ECO:0000256" key="7">
    <source>
        <dbReference type="ARBA" id="ARBA00023224"/>
    </source>
</evidence>
<feature type="domain" description="HAMP" evidence="14">
    <location>
        <begin position="209"/>
        <end position="262"/>
    </location>
</feature>
<keyword evidence="3" id="KW-0997">Cell inner membrane</keyword>
<evidence type="ECO:0000256" key="1">
    <source>
        <dbReference type="ARBA" id="ARBA00004429"/>
    </source>
</evidence>
<dbReference type="InterPro" id="IPR004089">
    <property type="entry name" value="MCPsignal_dom"/>
</dbReference>
<evidence type="ECO:0000256" key="10">
    <source>
        <dbReference type="SAM" id="Coils"/>
    </source>
</evidence>
<organism evidence="15 16">
    <name type="scientific">Telmatospirillum siberiense</name>
    <dbReference type="NCBI Taxonomy" id="382514"/>
    <lineage>
        <taxon>Bacteria</taxon>
        <taxon>Pseudomonadati</taxon>
        <taxon>Pseudomonadota</taxon>
        <taxon>Alphaproteobacteria</taxon>
        <taxon>Rhodospirillales</taxon>
        <taxon>Rhodospirillaceae</taxon>
        <taxon>Telmatospirillum</taxon>
    </lineage>
</organism>
<proteinExistence type="inferred from homology"/>
<dbReference type="InterPro" id="IPR004090">
    <property type="entry name" value="Chemotax_Me-accpt_rcpt"/>
</dbReference>
<keyword evidence="7 9" id="KW-0807">Transducer</keyword>
<feature type="coiled-coil region" evidence="10">
    <location>
        <begin position="256"/>
        <end position="283"/>
    </location>
</feature>
<dbReference type="PANTHER" id="PTHR32089:SF112">
    <property type="entry name" value="LYSOZYME-LIKE PROTEIN-RELATED"/>
    <property type="match status" value="1"/>
</dbReference>
<keyword evidence="6 11" id="KW-0472">Membrane</keyword>
<feature type="domain" description="T-SNARE coiled-coil homology" evidence="13">
    <location>
        <begin position="454"/>
        <end position="516"/>
    </location>
</feature>
<protein>
    <recommendedName>
        <fullName evidence="17">Chemotaxis protein</fullName>
    </recommendedName>
</protein>
<dbReference type="PROSITE" id="PS50885">
    <property type="entry name" value="HAMP"/>
    <property type="match status" value="1"/>
</dbReference>
<dbReference type="Pfam" id="PF00015">
    <property type="entry name" value="MCPsignal"/>
    <property type="match status" value="1"/>
</dbReference>
<evidence type="ECO:0008006" key="17">
    <source>
        <dbReference type="Google" id="ProtNLM"/>
    </source>
</evidence>
<dbReference type="InterPro" id="IPR033480">
    <property type="entry name" value="sCache_2"/>
</dbReference>
<feature type="transmembrane region" description="Helical" evidence="11">
    <location>
        <begin position="12"/>
        <end position="34"/>
    </location>
</feature>
<dbReference type="Pfam" id="PF00672">
    <property type="entry name" value="HAMP"/>
    <property type="match status" value="1"/>
</dbReference>
<dbReference type="GO" id="GO:0006935">
    <property type="term" value="P:chemotaxis"/>
    <property type="evidence" value="ECO:0007669"/>
    <property type="project" value="InterPro"/>
</dbReference>
<evidence type="ECO:0000313" key="15">
    <source>
        <dbReference type="EMBL" id="PKU26416.1"/>
    </source>
</evidence>
<dbReference type="PROSITE" id="PS50111">
    <property type="entry name" value="CHEMOTAXIS_TRANSDUC_2"/>
    <property type="match status" value="1"/>
</dbReference>
<evidence type="ECO:0000256" key="11">
    <source>
        <dbReference type="SAM" id="Phobius"/>
    </source>
</evidence>
<evidence type="ECO:0000256" key="6">
    <source>
        <dbReference type="ARBA" id="ARBA00023136"/>
    </source>
</evidence>
<dbReference type="PRINTS" id="PR00260">
    <property type="entry name" value="CHEMTRNSDUCR"/>
</dbReference>
<evidence type="ECO:0000259" key="14">
    <source>
        <dbReference type="PROSITE" id="PS50885"/>
    </source>
</evidence>
<keyword evidence="4 11" id="KW-0812">Transmembrane</keyword>
<dbReference type="GO" id="GO:0007165">
    <property type="term" value="P:signal transduction"/>
    <property type="evidence" value="ECO:0007669"/>
    <property type="project" value="UniProtKB-KW"/>
</dbReference>
<evidence type="ECO:0000256" key="3">
    <source>
        <dbReference type="ARBA" id="ARBA00022519"/>
    </source>
</evidence>
<comment type="subcellular location">
    <subcellularLocation>
        <location evidence="1">Cell inner membrane</location>
        <topology evidence="1">Multi-pass membrane protein</topology>
    </subcellularLocation>
</comment>
<dbReference type="PROSITE" id="PS50192">
    <property type="entry name" value="T_SNARE"/>
    <property type="match status" value="1"/>
</dbReference>
<dbReference type="SUPFAM" id="SSF58104">
    <property type="entry name" value="Methyl-accepting chemotaxis protein (MCP) signaling domain"/>
    <property type="match status" value="1"/>
</dbReference>
<dbReference type="AlphaFoldDB" id="A0A2N3Q181"/>
<evidence type="ECO:0000259" key="12">
    <source>
        <dbReference type="PROSITE" id="PS50111"/>
    </source>
</evidence>
<dbReference type="OrthoDB" id="7260004at2"/>
<feature type="domain" description="Methyl-accepting transducer" evidence="12">
    <location>
        <begin position="302"/>
        <end position="538"/>
    </location>
</feature>
<accession>A0A2N3Q181</accession>
<dbReference type="InterPro" id="IPR000727">
    <property type="entry name" value="T_SNARE_dom"/>
</dbReference>
<comment type="caution">
    <text evidence="15">The sequence shown here is derived from an EMBL/GenBank/DDBJ whole genome shotgun (WGS) entry which is preliminary data.</text>
</comment>
<dbReference type="GO" id="GO:0005886">
    <property type="term" value="C:plasma membrane"/>
    <property type="evidence" value="ECO:0007669"/>
    <property type="project" value="UniProtKB-SubCell"/>
</dbReference>
<dbReference type="Gene3D" id="1.10.287.950">
    <property type="entry name" value="Methyl-accepting chemotaxis protein"/>
    <property type="match status" value="1"/>
</dbReference>
<sequence>MLVNLKINTKVLLIMAISVLALLGWAAVSLTMLWNTQLEERKAKLKDITEIAIDVTRHLDQRVANGEIDRKTAMQEADRLISAMIYRNGQYVFILGNDGAFLVHPTRELIGKDSSGLRDTNGVPVVRALIAAGGAGGDFVRYDWAKAGVPTPQPKLSYAAPLPAWNAVIGTGVYIDDLVGDFRRQAMLAAGFLIGFVASVGLVTYKVGRTISRPASDIVQTMKALVEEHLDTEILHKERKDEIGAMAHALEVWKERLQKRREVQALIDEEKQAKEKRAEKVKQLTFAFNRDISGTINTVVGAVGQMQEITRSMSGVAEHTSERASNAATAAEQASSNVETVASAAEELASSIAEITRQVSHSNRIATEASEEARTTNELIGGLMEGAQRIGDVVSMINDIASQTNLLALNATIEAARAGDAGKGFAVVASEVKTLANQTAKATEEIAAQIGEVQTATQRAVTAIAGITKTIGQINEISTGIAAAVEQQGAATQGIARNVQQASEGTRNVTKNVREVTEGTQSTGTASRQVATAADDLGRQAETLRRQADAFLAEMSNEA</sequence>
<keyword evidence="5 11" id="KW-1133">Transmembrane helix</keyword>
<gene>
    <name evidence="15" type="ORF">CWS72_00760</name>
</gene>
<dbReference type="SMART" id="SM00283">
    <property type="entry name" value="MA"/>
    <property type="match status" value="1"/>
</dbReference>
<keyword evidence="16" id="KW-1185">Reference proteome</keyword>
<evidence type="ECO:0000256" key="8">
    <source>
        <dbReference type="ARBA" id="ARBA00029447"/>
    </source>
</evidence>
<comment type="similarity">
    <text evidence="8">Belongs to the methyl-accepting chemotaxis (MCP) protein family.</text>
</comment>
<dbReference type="EMBL" id="PIUM01000001">
    <property type="protein sequence ID" value="PKU26416.1"/>
    <property type="molecule type" value="Genomic_DNA"/>
</dbReference>
<dbReference type="SMART" id="SM01049">
    <property type="entry name" value="Cache_2"/>
    <property type="match status" value="1"/>
</dbReference>
<evidence type="ECO:0000313" key="16">
    <source>
        <dbReference type="Proteomes" id="UP000233293"/>
    </source>
</evidence>
<dbReference type="PANTHER" id="PTHR32089">
    <property type="entry name" value="METHYL-ACCEPTING CHEMOTAXIS PROTEIN MCPB"/>
    <property type="match status" value="1"/>
</dbReference>
<evidence type="ECO:0000256" key="9">
    <source>
        <dbReference type="PROSITE-ProRule" id="PRU00284"/>
    </source>
</evidence>
<evidence type="ECO:0000256" key="2">
    <source>
        <dbReference type="ARBA" id="ARBA00022475"/>
    </source>
</evidence>
<dbReference type="Gene3D" id="3.30.450.20">
    <property type="entry name" value="PAS domain"/>
    <property type="match status" value="1"/>
</dbReference>
<dbReference type="SMART" id="SM00304">
    <property type="entry name" value="HAMP"/>
    <property type="match status" value="1"/>
</dbReference>